<dbReference type="InterPro" id="IPR000160">
    <property type="entry name" value="GGDEF_dom"/>
</dbReference>
<keyword evidence="4" id="KW-0812">Transmembrane</keyword>
<dbReference type="OrthoDB" id="5496380at2"/>
<feature type="transmembrane region" description="Helical" evidence="4">
    <location>
        <begin position="170"/>
        <end position="188"/>
    </location>
</feature>
<feature type="transmembrane region" description="Helical" evidence="4">
    <location>
        <begin position="116"/>
        <end position="136"/>
    </location>
</feature>
<evidence type="ECO:0000259" key="5">
    <source>
        <dbReference type="PROSITE" id="PS50887"/>
    </source>
</evidence>
<dbReference type="AlphaFoldDB" id="A0A4U6R6C2"/>
<accession>A0A4U6R6C2</accession>
<dbReference type="RefSeq" id="WP_137436147.1">
    <property type="nucleotide sequence ID" value="NZ_JANRHC010000002.1"/>
</dbReference>
<dbReference type="PANTHER" id="PTHR45138:SF9">
    <property type="entry name" value="DIGUANYLATE CYCLASE DGCM-RELATED"/>
    <property type="match status" value="1"/>
</dbReference>
<keyword evidence="4" id="KW-1133">Transmembrane helix</keyword>
<dbReference type="InterPro" id="IPR043128">
    <property type="entry name" value="Rev_trsase/Diguanyl_cyclase"/>
</dbReference>
<dbReference type="InterPro" id="IPR029787">
    <property type="entry name" value="Nucleotide_cyclase"/>
</dbReference>
<comment type="caution">
    <text evidence="6">The sequence shown here is derived from an EMBL/GenBank/DDBJ whole genome shotgun (WGS) entry which is preliminary data.</text>
</comment>
<comment type="cofactor">
    <cofactor evidence="1">
        <name>Mg(2+)</name>
        <dbReference type="ChEBI" id="CHEBI:18420"/>
    </cofactor>
</comment>
<reference evidence="6 7" key="1">
    <citation type="submission" date="2019-05" db="EMBL/GenBank/DDBJ databases">
        <title>Marinobacter panjinensis sp. nov., a moderately halophilic bacterium isolated from sea tidal flat environment.</title>
        <authorList>
            <person name="Yang W."/>
            <person name="An M."/>
            <person name="He W."/>
            <person name="Luo X."/>
            <person name="Zhu L."/>
            <person name="Chen G."/>
            <person name="Zhang Y."/>
            <person name="Wang Y."/>
        </authorList>
    </citation>
    <scope>NUCLEOTIDE SEQUENCE [LARGE SCALE GENOMIC DNA]</scope>
    <source>
        <strain evidence="6 7">PJ-16</strain>
    </source>
</reference>
<dbReference type="EMBL" id="SZYH01000001">
    <property type="protein sequence ID" value="TKV68518.1"/>
    <property type="molecule type" value="Genomic_DNA"/>
</dbReference>
<name>A0A4U6R6C2_9GAMM</name>
<keyword evidence="7" id="KW-1185">Reference proteome</keyword>
<dbReference type="InterPro" id="IPR050469">
    <property type="entry name" value="Diguanylate_Cyclase"/>
</dbReference>
<feature type="transmembrane region" description="Helical" evidence="4">
    <location>
        <begin position="89"/>
        <end position="110"/>
    </location>
</feature>
<evidence type="ECO:0000256" key="3">
    <source>
        <dbReference type="ARBA" id="ARBA00034247"/>
    </source>
</evidence>
<keyword evidence="4" id="KW-0472">Membrane</keyword>
<evidence type="ECO:0000256" key="4">
    <source>
        <dbReference type="SAM" id="Phobius"/>
    </source>
</evidence>
<proteinExistence type="predicted"/>
<feature type="transmembrane region" description="Helical" evidence="4">
    <location>
        <begin position="56"/>
        <end position="77"/>
    </location>
</feature>
<evidence type="ECO:0000313" key="7">
    <source>
        <dbReference type="Proteomes" id="UP000308488"/>
    </source>
</evidence>
<evidence type="ECO:0000256" key="2">
    <source>
        <dbReference type="ARBA" id="ARBA00012528"/>
    </source>
</evidence>
<dbReference type="EC" id="2.7.7.65" evidence="2"/>
<feature type="transmembrane region" description="Helical" evidence="4">
    <location>
        <begin position="27"/>
        <end position="44"/>
    </location>
</feature>
<dbReference type="Pfam" id="PF00990">
    <property type="entry name" value="GGDEF"/>
    <property type="match status" value="1"/>
</dbReference>
<dbReference type="SMART" id="SM00267">
    <property type="entry name" value="GGDEF"/>
    <property type="match status" value="1"/>
</dbReference>
<dbReference type="SUPFAM" id="SSF55073">
    <property type="entry name" value="Nucleotide cyclase"/>
    <property type="match status" value="1"/>
</dbReference>
<feature type="domain" description="GGDEF" evidence="5">
    <location>
        <begin position="236"/>
        <end position="368"/>
    </location>
</feature>
<dbReference type="CDD" id="cd01949">
    <property type="entry name" value="GGDEF"/>
    <property type="match status" value="1"/>
</dbReference>
<protein>
    <recommendedName>
        <fullName evidence="2">diguanylate cyclase</fullName>
        <ecNumber evidence="2">2.7.7.65</ecNumber>
    </recommendedName>
</protein>
<dbReference type="GO" id="GO:0052621">
    <property type="term" value="F:diguanylate cyclase activity"/>
    <property type="evidence" value="ECO:0007669"/>
    <property type="project" value="UniProtKB-EC"/>
</dbReference>
<dbReference type="FunFam" id="3.30.70.270:FF:000001">
    <property type="entry name" value="Diguanylate cyclase domain protein"/>
    <property type="match status" value="1"/>
</dbReference>
<feature type="transmembrane region" description="Helical" evidence="4">
    <location>
        <begin position="143"/>
        <end position="164"/>
    </location>
</feature>
<organism evidence="6 7">
    <name type="scientific">Marinobacter panjinensis</name>
    <dbReference type="NCBI Taxonomy" id="2576384"/>
    <lineage>
        <taxon>Bacteria</taxon>
        <taxon>Pseudomonadati</taxon>
        <taxon>Pseudomonadota</taxon>
        <taxon>Gammaproteobacteria</taxon>
        <taxon>Pseudomonadales</taxon>
        <taxon>Marinobacteraceae</taxon>
        <taxon>Marinobacter</taxon>
    </lineage>
</organism>
<evidence type="ECO:0000256" key="1">
    <source>
        <dbReference type="ARBA" id="ARBA00001946"/>
    </source>
</evidence>
<gene>
    <name evidence="6" type="ORF">FDP08_10680</name>
</gene>
<dbReference type="PANTHER" id="PTHR45138">
    <property type="entry name" value="REGULATORY COMPONENTS OF SENSORY TRANSDUCTION SYSTEM"/>
    <property type="match status" value="1"/>
</dbReference>
<dbReference type="Proteomes" id="UP000308488">
    <property type="component" value="Unassembled WGS sequence"/>
</dbReference>
<comment type="catalytic activity">
    <reaction evidence="3">
        <text>2 GTP = 3',3'-c-di-GMP + 2 diphosphate</text>
        <dbReference type="Rhea" id="RHEA:24898"/>
        <dbReference type="ChEBI" id="CHEBI:33019"/>
        <dbReference type="ChEBI" id="CHEBI:37565"/>
        <dbReference type="ChEBI" id="CHEBI:58805"/>
        <dbReference type="EC" id="2.7.7.65"/>
    </reaction>
</comment>
<dbReference type="Gene3D" id="3.30.70.270">
    <property type="match status" value="1"/>
</dbReference>
<evidence type="ECO:0000313" key="6">
    <source>
        <dbReference type="EMBL" id="TKV68518.1"/>
    </source>
</evidence>
<dbReference type="NCBIfam" id="TIGR00254">
    <property type="entry name" value="GGDEF"/>
    <property type="match status" value="1"/>
</dbReference>
<sequence>MKLSGPAIPEKWQPAYEAHLQALESKVAVVAAWLLLITVFIYQFSHPLRNVHSSELLGIEFLLRLPVILTSSMTLVGHYLGGFRWPSRYFLRLMGLSVMAMILSMLLLYLKTGTSGLYQISNGLVISFFGVSVLAVRGIKEWALLFLLPLGLFAGAAASLGIAFTDILPLFFDPLMMMLIGIIVMEALRRVLTSEFEARQTLGEMAATDQLTGLLNRRAIWPLLNHELQHAQRAGTPFSLILGDLDLFKKVNDVFGHDAGDLVLQETARRLEGALRRQDALCRWGGEELLILLPDTDSAGAQEAAEKLRASMADSTIAAGDNRIHQTISLGVASFQNGDDIDAVVSRADEALYRAKHKGRNRVEIAGSADAMPAVSD</sequence>
<dbReference type="PROSITE" id="PS50887">
    <property type="entry name" value="GGDEF"/>
    <property type="match status" value="1"/>
</dbReference>